<dbReference type="Proteomes" id="UP001374584">
    <property type="component" value="Unassembled WGS sequence"/>
</dbReference>
<evidence type="ECO:0000313" key="4">
    <source>
        <dbReference type="Proteomes" id="UP001374584"/>
    </source>
</evidence>
<gene>
    <name evidence="3" type="ORF">VNO80_27390</name>
</gene>
<dbReference type="AlphaFoldDB" id="A0AAN9LGA1"/>
<name>A0AAN9LGA1_PHACN</name>
<keyword evidence="2" id="KW-0732">Signal</keyword>
<comment type="caution">
    <text evidence="3">The sequence shown here is derived from an EMBL/GenBank/DDBJ whole genome shotgun (WGS) entry which is preliminary data.</text>
</comment>
<dbReference type="PANTHER" id="PTHR36733:SF1">
    <property type="entry name" value="CELL WALL PROTEIN-RELATED"/>
    <property type="match status" value="1"/>
</dbReference>
<proteinExistence type="predicted"/>
<evidence type="ECO:0000256" key="2">
    <source>
        <dbReference type="SAM" id="SignalP"/>
    </source>
</evidence>
<dbReference type="PANTHER" id="PTHR36733">
    <property type="entry name" value="CELL WALL PROTEIN-RELATED"/>
    <property type="match status" value="1"/>
</dbReference>
<evidence type="ECO:0000256" key="1">
    <source>
        <dbReference type="SAM" id="MobiDB-lite"/>
    </source>
</evidence>
<reference evidence="3 4" key="1">
    <citation type="submission" date="2024-01" db="EMBL/GenBank/DDBJ databases">
        <title>The genomes of 5 underutilized Papilionoideae crops provide insights into root nodulation and disease resistanc.</title>
        <authorList>
            <person name="Jiang F."/>
        </authorList>
    </citation>
    <scope>NUCLEOTIDE SEQUENCE [LARGE SCALE GENOMIC DNA]</scope>
    <source>
        <strain evidence="3">JINMINGXINNONG_FW02</strain>
        <tissue evidence="3">Leaves</tissue>
    </source>
</reference>
<feature type="chain" id="PRO_5043020105" description="Cell wall protein" evidence="2">
    <location>
        <begin position="21"/>
        <end position="169"/>
    </location>
</feature>
<dbReference type="EMBL" id="JAYMYR010000010">
    <property type="protein sequence ID" value="KAK7335505.1"/>
    <property type="molecule type" value="Genomic_DNA"/>
</dbReference>
<accession>A0AAN9LGA1</accession>
<sequence>MASKLSSLLAFLLITTILLATTWQGVARRHIKPKNSHKADKKEPQFLFPSDGYIPGFGSLGFPPLFGFTPQNPNTGGGEVEPAPISGGGSGVEPAPVSGGGSGVEPAPVSGGGNGLESPPVSGGGNGLESPPVSGGGYVPGGDDTFVPNPGFVVPSPRSGGGVPVPVNP</sequence>
<protein>
    <recommendedName>
        <fullName evidence="5">Cell wall protein</fullName>
    </recommendedName>
</protein>
<keyword evidence="4" id="KW-1185">Reference proteome</keyword>
<dbReference type="InterPro" id="IPR034565">
    <property type="entry name" value="Put_cell_wall"/>
</dbReference>
<feature type="region of interest" description="Disordered" evidence="1">
    <location>
        <begin position="65"/>
        <end position="169"/>
    </location>
</feature>
<feature type="signal peptide" evidence="2">
    <location>
        <begin position="1"/>
        <end position="20"/>
    </location>
</feature>
<evidence type="ECO:0008006" key="5">
    <source>
        <dbReference type="Google" id="ProtNLM"/>
    </source>
</evidence>
<organism evidence="3 4">
    <name type="scientific">Phaseolus coccineus</name>
    <name type="common">Scarlet runner bean</name>
    <name type="synonym">Phaseolus multiflorus</name>
    <dbReference type="NCBI Taxonomy" id="3886"/>
    <lineage>
        <taxon>Eukaryota</taxon>
        <taxon>Viridiplantae</taxon>
        <taxon>Streptophyta</taxon>
        <taxon>Embryophyta</taxon>
        <taxon>Tracheophyta</taxon>
        <taxon>Spermatophyta</taxon>
        <taxon>Magnoliopsida</taxon>
        <taxon>eudicotyledons</taxon>
        <taxon>Gunneridae</taxon>
        <taxon>Pentapetalae</taxon>
        <taxon>rosids</taxon>
        <taxon>fabids</taxon>
        <taxon>Fabales</taxon>
        <taxon>Fabaceae</taxon>
        <taxon>Papilionoideae</taxon>
        <taxon>50 kb inversion clade</taxon>
        <taxon>NPAAA clade</taxon>
        <taxon>indigoferoid/millettioid clade</taxon>
        <taxon>Phaseoleae</taxon>
        <taxon>Phaseolus</taxon>
    </lineage>
</organism>
<evidence type="ECO:0000313" key="3">
    <source>
        <dbReference type="EMBL" id="KAK7335505.1"/>
    </source>
</evidence>